<keyword evidence="3" id="KW-1185">Reference proteome</keyword>
<name>D2R5B2_PIRSD</name>
<protein>
    <submittedName>
        <fullName evidence="2">Uncharacterized protein</fullName>
    </submittedName>
</protein>
<keyword evidence="1" id="KW-1133">Transmembrane helix</keyword>
<evidence type="ECO:0000313" key="3">
    <source>
        <dbReference type="Proteomes" id="UP000001887"/>
    </source>
</evidence>
<gene>
    <name evidence="2" type="ordered locus">Psta_0685</name>
</gene>
<dbReference type="EMBL" id="CP001848">
    <property type="protein sequence ID" value="ADB15371.1"/>
    <property type="molecule type" value="Genomic_DNA"/>
</dbReference>
<accession>D2R5B2</accession>
<dbReference type="AlphaFoldDB" id="D2R5B2"/>
<keyword evidence="1" id="KW-0812">Transmembrane</keyword>
<proteinExistence type="predicted"/>
<dbReference type="HOGENOM" id="CLU_1480715_0_0_0"/>
<keyword evidence="1" id="KW-0472">Membrane</keyword>
<dbReference type="STRING" id="530564.Psta_0685"/>
<sequence length="182" mass="19942" precursor="true">MQWPGSIHPRDLGSPAAVLVATSTAALAFGPALGWYKTNGTPFRQWLGRSVRGSAAGCARARRRWLSSARAAARYGLSPSPFPKTSFRCGFFASHSSPPSLTLNHFAARFSVHFLPDSRPIFWRLTTQCDAQRRSQDGITGTPACRQPVTLRCWFVRVERLSSVATRRDLPHCIGAGSLARS</sequence>
<organism evidence="2 3">
    <name type="scientific">Pirellula staleyi (strain ATCC 27377 / DSM 6068 / ICPB 4128)</name>
    <name type="common">Pirella staleyi</name>
    <dbReference type="NCBI Taxonomy" id="530564"/>
    <lineage>
        <taxon>Bacteria</taxon>
        <taxon>Pseudomonadati</taxon>
        <taxon>Planctomycetota</taxon>
        <taxon>Planctomycetia</taxon>
        <taxon>Pirellulales</taxon>
        <taxon>Pirellulaceae</taxon>
        <taxon>Pirellula</taxon>
    </lineage>
</organism>
<dbReference type="KEGG" id="psl:Psta_0685"/>
<evidence type="ECO:0000256" key="1">
    <source>
        <dbReference type="SAM" id="Phobius"/>
    </source>
</evidence>
<dbReference type="Proteomes" id="UP000001887">
    <property type="component" value="Chromosome"/>
</dbReference>
<feature type="transmembrane region" description="Helical" evidence="1">
    <location>
        <begin position="12"/>
        <end position="36"/>
    </location>
</feature>
<reference evidence="2 3" key="1">
    <citation type="journal article" date="2009" name="Stand. Genomic Sci.">
        <title>Complete genome sequence of Pirellula staleyi type strain (ATCC 27377).</title>
        <authorList>
            <person name="Clum A."/>
            <person name="Tindall B.J."/>
            <person name="Sikorski J."/>
            <person name="Ivanova N."/>
            <person name="Mavrommatis K."/>
            <person name="Lucas S."/>
            <person name="Glavina del Rio T."/>
            <person name="Nolan M."/>
            <person name="Chen F."/>
            <person name="Tice H."/>
            <person name="Pitluck S."/>
            <person name="Cheng J.F."/>
            <person name="Chertkov O."/>
            <person name="Brettin T."/>
            <person name="Han C."/>
            <person name="Detter J.C."/>
            <person name="Kuske C."/>
            <person name="Bruce D."/>
            <person name="Goodwin L."/>
            <person name="Ovchinikova G."/>
            <person name="Pati A."/>
            <person name="Mikhailova N."/>
            <person name="Chen A."/>
            <person name="Palaniappan K."/>
            <person name="Land M."/>
            <person name="Hauser L."/>
            <person name="Chang Y.J."/>
            <person name="Jeffries C.D."/>
            <person name="Chain P."/>
            <person name="Rohde M."/>
            <person name="Goker M."/>
            <person name="Bristow J."/>
            <person name="Eisen J.A."/>
            <person name="Markowitz V."/>
            <person name="Hugenholtz P."/>
            <person name="Kyrpides N.C."/>
            <person name="Klenk H.P."/>
            <person name="Lapidus A."/>
        </authorList>
    </citation>
    <scope>NUCLEOTIDE SEQUENCE [LARGE SCALE GENOMIC DNA]</scope>
    <source>
        <strain evidence="3">ATCC 27377 / DSM 6068 / ICPB 4128</strain>
    </source>
</reference>
<evidence type="ECO:0000313" key="2">
    <source>
        <dbReference type="EMBL" id="ADB15371.1"/>
    </source>
</evidence>